<dbReference type="EC" id="2.1.1.-" evidence="6"/>
<dbReference type="EMBL" id="MN079149">
    <property type="protein sequence ID" value="QEA06519.1"/>
    <property type="molecule type" value="Genomic_DNA"/>
</dbReference>
<gene>
    <name evidence="6" type="primary">ufaA1</name>
    <name evidence="6" type="ORF">KBTEX_02859</name>
</gene>
<proteinExistence type="inferred from homology"/>
<dbReference type="SUPFAM" id="SSF53335">
    <property type="entry name" value="S-adenosyl-L-methionine-dependent methyltransferases"/>
    <property type="match status" value="1"/>
</dbReference>
<evidence type="ECO:0000256" key="2">
    <source>
        <dbReference type="ARBA" id="ARBA00022603"/>
    </source>
</evidence>
<keyword evidence="2 6" id="KW-0489">Methyltransferase</keyword>
<dbReference type="PIRSF" id="PIRSF003085">
    <property type="entry name" value="CMAS"/>
    <property type="match status" value="1"/>
</dbReference>
<keyword evidence="4" id="KW-0949">S-adenosyl-L-methionine</keyword>
<dbReference type="PANTHER" id="PTHR43667">
    <property type="entry name" value="CYCLOPROPANE-FATTY-ACYL-PHOSPHOLIPID SYNTHASE"/>
    <property type="match status" value="1"/>
</dbReference>
<dbReference type="CDD" id="cd02440">
    <property type="entry name" value="AdoMet_MTases"/>
    <property type="match status" value="1"/>
</dbReference>
<evidence type="ECO:0000256" key="1">
    <source>
        <dbReference type="ARBA" id="ARBA00010815"/>
    </source>
</evidence>
<organism evidence="6">
    <name type="scientific">uncultured organism</name>
    <dbReference type="NCBI Taxonomy" id="155900"/>
    <lineage>
        <taxon>unclassified sequences</taxon>
        <taxon>environmental samples</taxon>
    </lineage>
</organism>
<evidence type="ECO:0000313" key="6">
    <source>
        <dbReference type="EMBL" id="QEA06519.1"/>
    </source>
</evidence>
<dbReference type="Pfam" id="PF02353">
    <property type="entry name" value="CMAS"/>
    <property type="match status" value="1"/>
</dbReference>
<dbReference type="PANTHER" id="PTHR43667:SF2">
    <property type="entry name" value="FATTY ACID C-METHYL TRANSFERASE"/>
    <property type="match status" value="1"/>
</dbReference>
<comment type="similarity">
    <text evidence="1">Belongs to the CFA/CMAS family.</text>
</comment>
<protein>
    <submittedName>
        <fullName evidence="6">Tuberculostearic acid methyltransferase UfaA1</fullName>
        <ecNumber evidence="6">2.1.1.-</ecNumber>
    </submittedName>
</protein>
<evidence type="ECO:0000256" key="3">
    <source>
        <dbReference type="ARBA" id="ARBA00022679"/>
    </source>
</evidence>
<dbReference type="AlphaFoldDB" id="A0A5B8RBM1"/>
<name>A0A5B8RBM1_9ZZZZ</name>
<sequence>MSTPTESALELPRPLPAGAALLMGRLRRLARGELRGRLPGGQPYRIRAAGAGPAGVLDVHAPWRLLGRCALHGAVGFAEAYIAGDWDSPDPAALLEVMAVNEPAFSAREPRLLTALQRAGHLGWRRNTRRGSRRNIAAHYDLGNDFYRLWLDETMTYSAAVFERPEQPLAEAQRAKYDALLDALDARPGERVLEIGCGWGGFALRAAGRGLHVTGITLSGEQLAWARQAAARAGLGERVDLRLQDYRDVTGTFDHVVSIEMLEAVGEAYWERYFDTLAARVRPGGGIALHGITIDADSFEHYRREPDFIQRYIFPGGMLPTRDHLLALATERGLGVSGDERLGRHYAETLARWSARFNAAEGAMAAQGFDERFRRMWRYYLAYCEAGFRSGRIDLQRLVLRRPPA</sequence>
<dbReference type="GO" id="GO:0008168">
    <property type="term" value="F:methyltransferase activity"/>
    <property type="evidence" value="ECO:0007669"/>
    <property type="project" value="UniProtKB-KW"/>
</dbReference>
<dbReference type="GO" id="GO:0008610">
    <property type="term" value="P:lipid biosynthetic process"/>
    <property type="evidence" value="ECO:0007669"/>
    <property type="project" value="InterPro"/>
</dbReference>
<accession>A0A5B8RBM1</accession>
<reference evidence="6" key="1">
    <citation type="submission" date="2019-06" db="EMBL/GenBank/DDBJ databases">
        <authorList>
            <person name="Murdoch R.W."/>
            <person name="Fathepure B."/>
        </authorList>
    </citation>
    <scope>NUCLEOTIDE SEQUENCE</scope>
</reference>
<dbReference type="Gene3D" id="3.40.50.150">
    <property type="entry name" value="Vaccinia Virus protein VP39"/>
    <property type="match status" value="1"/>
</dbReference>
<keyword evidence="5" id="KW-0443">Lipid metabolism</keyword>
<keyword evidence="3 6" id="KW-0808">Transferase</keyword>
<evidence type="ECO:0000256" key="5">
    <source>
        <dbReference type="ARBA" id="ARBA00023098"/>
    </source>
</evidence>
<dbReference type="InterPro" id="IPR050723">
    <property type="entry name" value="CFA/CMAS"/>
</dbReference>
<dbReference type="GO" id="GO:0032259">
    <property type="term" value="P:methylation"/>
    <property type="evidence" value="ECO:0007669"/>
    <property type="project" value="UniProtKB-KW"/>
</dbReference>
<dbReference type="InterPro" id="IPR029063">
    <property type="entry name" value="SAM-dependent_MTases_sf"/>
</dbReference>
<evidence type="ECO:0000256" key="4">
    <source>
        <dbReference type="ARBA" id="ARBA00022691"/>
    </source>
</evidence>
<dbReference type="InterPro" id="IPR003333">
    <property type="entry name" value="CMAS"/>
</dbReference>